<sequence length="204" mass="22814">MPDDHADLPDLDMKMNQMHQSMTSMTDPPPSSSDTKTNSWKPEAASLDSSTASPDSTLDGQKPILLPPPSKPSASSKRSDESDDNTATLTMKKRKNESSTEDNNIIITGYQPEEKDKHLTLDLFLAAWSLSERKQREKFQAAITNIPEDMTIKSLFPEGTSGPFINKSNLQSFKIIREQDGTRILISYFTTWDALSCRLAKKQM</sequence>
<protein>
    <submittedName>
        <fullName evidence="2">Uncharacterized protein</fullName>
    </submittedName>
</protein>
<name>A0A8H3QTI0_9GLOM</name>
<feature type="compositionally biased region" description="Basic and acidic residues" evidence="1">
    <location>
        <begin position="1"/>
        <end position="13"/>
    </location>
</feature>
<reference evidence="2" key="1">
    <citation type="submission" date="2019-10" db="EMBL/GenBank/DDBJ databases">
        <title>Conservation and host-specific expression of non-tandemly repeated heterogenous ribosome RNA gene in arbuscular mycorrhizal fungi.</title>
        <authorList>
            <person name="Maeda T."/>
            <person name="Kobayashi Y."/>
            <person name="Nakagawa T."/>
            <person name="Ezawa T."/>
            <person name="Yamaguchi K."/>
            <person name="Bino T."/>
            <person name="Nishimoto Y."/>
            <person name="Shigenobu S."/>
            <person name="Kawaguchi M."/>
        </authorList>
    </citation>
    <scope>NUCLEOTIDE SEQUENCE</scope>
    <source>
        <strain evidence="2">HR1</strain>
    </source>
</reference>
<proteinExistence type="predicted"/>
<dbReference type="AlphaFoldDB" id="A0A8H3QTI0"/>
<comment type="caution">
    <text evidence="2">The sequence shown here is derived from an EMBL/GenBank/DDBJ whole genome shotgun (WGS) entry which is preliminary data.</text>
</comment>
<accession>A0A8H3QTI0</accession>
<dbReference type="Proteomes" id="UP000615446">
    <property type="component" value="Unassembled WGS sequence"/>
</dbReference>
<evidence type="ECO:0000313" key="3">
    <source>
        <dbReference type="Proteomes" id="UP000615446"/>
    </source>
</evidence>
<dbReference type="EMBL" id="BLAL01000206">
    <property type="protein sequence ID" value="GES91623.1"/>
    <property type="molecule type" value="Genomic_DNA"/>
</dbReference>
<organism evidence="2 3">
    <name type="scientific">Rhizophagus clarus</name>
    <dbReference type="NCBI Taxonomy" id="94130"/>
    <lineage>
        <taxon>Eukaryota</taxon>
        <taxon>Fungi</taxon>
        <taxon>Fungi incertae sedis</taxon>
        <taxon>Mucoromycota</taxon>
        <taxon>Glomeromycotina</taxon>
        <taxon>Glomeromycetes</taxon>
        <taxon>Glomerales</taxon>
        <taxon>Glomeraceae</taxon>
        <taxon>Rhizophagus</taxon>
    </lineage>
</organism>
<feature type="compositionally biased region" description="Polar residues" evidence="1">
    <location>
        <begin position="47"/>
        <end position="59"/>
    </location>
</feature>
<evidence type="ECO:0000256" key="1">
    <source>
        <dbReference type="SAM" id="MobiDB-lite"/>
    </source>
</evidence>
<feature type="region of interest" description="Disordered" evidence="1">
    <location>
        <begin position="1"/>
        <end position="100"/>
    </location>
</feature>
<gene>
    <name evidence="2" type="ORF">RCL2_001842600</name>
</gene>
<evidence type="ECO:0000313" key="2">
    <source>
        <dbReference type="EMBL" id="GES91623.1"/>
    </source>
</evidence>